<dbReference type="PRINTS" id="PR00070">
    <property type="entry name" value="DHFR"/>
</dbReference>
<dbReference type="UniPathway" id="UPA00077">
    <property type="reaction ID" value="UER00158"/>
</dbReference>
<dbReference type="SUPFAM" id="SSF53597">
    <property type="entry name" value="Dihydrofolate reductase-like"/>
    <property type="match status" value="1"/>
</dbReference>
<evidence type="ECO:0000256" key="6">
    <source>
        <dbReference type="ARBA" id="ARBA00023002"/>
    </source>
</evidence>
<feature type="domain" description="DHFR" evidence="8">
    <location>
        <begin position="12"/>
        <end position="206"/>
    </location>
</feature>
<dbReference type="GO" id="GO:0046655">
    <property type="term" value="P:folic acid metabolic process"/>
    <property type="evidence" value="ECO:0007669"/>
    <property type="project" value="TreeGrafter"/>
</dbReference>
<evidence type="ECO:0000313" key="10">
    <source>
        <dbReference type="Proteomes" id="UP000462152"/>
    </source>
</evidence>
<dbReference type="GO" id="GO:0046654">
    <property type="term" value="P:tetrahydrofolate biosynthetic process"/>
    <property type="evidence" value="ECO:0007669"/>
    <property type="project" value="UniProtKB-UniPathway"/>
</dbReference>
<dbReference type="GO" id="GO:0050661">
    <property type="term" value="F:NADP binding"/>
    <property type="evidence" value="ECO:0007669"/>
    <property type="project" value="InterPro"/>
</dbReference>
<dbReference type="EMBL" id="WOGT01000001">
    <property type="protein sequence ID" value="MUN53733.1"/>
    <property type="molecule type" value="Genomic_DNA"/>
</dbReference>
<protein>
    <recommendedName>
        <fullName evidence="3">dihydrofolate reductase</fullName>
        <ecNumber evidence="3">1.5.1.3</ecNumber>
    </recommendedName>
</protein>
<keyword evidence="10" id="KW-1185">Reference proteome</keyword>
<dbReference type="GO" id="GO:0004146">
    <property type="term" value="F:dihydrofolate reductase activity"/>
    <property type="evidence" value="ECO:0007669"/>
    <property type="project" value="UniProtKB-EC"/>
</dbReference>
<evidence type="ECO:0000256" key="3">
    <source>
        <dbReference type="ARBA" id="ARBA00012856"/>
    </source>
</evidence>
<dbReference type="GO" id="GO:0046452">
    <property type="term" value="P:dihydrofolate metabolic process"/>
    <property type="evidence" value="ECO:0007669"/>
    <property type="project" value="TreeGrafter"/>
</dbReference>
<proteinExistence type="inferred from homology"/>
<dbReference type="AlphaFoldDB" id="A0A7K1LF74"/>
<dbReference type="PROSITE" id="PS51330">
    <property type="entry name" value="DHFR_2"/>
    <property type="match status" value="1"/>
</dbReference>
<dbReference type="InterPro" id="IPR024072">
    <property type="entry name" value="DHFR-like_dom_sf"/>
</dbReference>
<dbReference type="OrthoDB" id="9804315at2"/>
<keyword evidence="5" id="KW-0521">NADP</keyword>
<dbReference type="PROSITE" id="PS00075">
    <property type="entry name" value="DHFR_1"/>
    <property type="match status" value="1"/>
</dbReference>
<evidence type="ECO:0000313" key="9">
    <source>
        <dbReference type="EMBL" id="MUN53733.1"/>
    </source>
</evidence>
<evidence type="ECO:0000256" key="2">
    <source>
        <dbReference type="ARBA" id="ARBA00009539"/>
    </source>
</evidence>
<keyword evidence="6" id="KW-0560">Oxidoreductase</keyword>
<dbReference type="InterPro" id="IPR017925">
    <property type="entry name" value="DHFR_CS"/>
</dbReference>
<comment type="caution">
    <text evidence="9">The sequence shown here is derived from an EMBL/GenBank/DDBJ whole genome shotgun (WGS) entry which is preliminary data.</text>
</comment>
<dbReference type="RefSeq" id="WP_129313852.1">
    <property type="nucleotide sequence ID" value="NZ_NOIQ01000001.1"/>
</dbReference>
<name>A0A7K1LF74_9MICC</name>
<organism evidence="9 10">
    <name type="scientific">Rothia koreensis</name>
    <dbReference type="NCBI Taxonomy" id="592378"/>
    <lineage>
        <taxon>Bacteria</taxon>
        <taxon>Bacillati</taxon>
        <taxon>Actinomycetota</taxon>
        <taxon>Actinomycetes</taxon>
        <taxon>Micrococcales</taxon>
        <taxon>Micrococcaceae</taxon>
        <taxon>Rothia</taxon>
    </lineage>
</organism>
<evidence type="ECO:0000256" key="4">
    <source>
        <dbReference type="ARBA" id="ARBA00022563"/>
    </source>
</evidence>
<evidence type="ECO:0000256" key="1">
    <source>
        <dbReference type="ARBA" id="ARBA00004903"/>
    </source>
</evidence>
<dbReference type="InterPro" id="IPR012259">
    <property type="entry name" value="DHFR"/>
</dbReference>
<gene>
    <name evidence="9" type="ORF">GMA10_00570</name>
</gene>
<dbReference type="PANTHER" id="PTHR48069">
    <property type="entry name" value="DIHYDROFOLATE REDUCTASE"/>
    <property type="match status" value="1"/>
</dbReference>
<dbReference type="Proteomes" id="UP000462152">
    <property type="component" value="Unassembled WGS sequence"/>
</dbReference>
<dbReference type="GO" id="GO:0005829">
    <property type="term" value="C:cytosol"/>
    <property type="evidence" value="ECO:0007669"/>
    <property type="project" value="TreeGrafter"/>
</dbReference>
<dbReference type="GO" id="GO:0006730">
    <property type="term" value="P:one-carbon metabolic process"/>
    <property type="evidence" value="ECO:0007669"/>
    <property type="project" value="UniProtKB-KW"/>
</dbReference>
<dbReference type="PANTHER" id="PTHR48069:SF3">
    <property type="entry name" value="DIHYDROFOLATE REDUCTASE"/>
    <property type="match status" value="1"/>
</dbReference>
<comment type="pathway">
    <text evidence="1">Cofactor biosynthesis; tetrahydrofolate biosynthesis; 5,6,7,8-tetrahydrofolate from 7,8-dihydrofolate: step 1/1.</text>
</comment>
<keyword evidence="4" id="KW-0554">One-carbon metabolism</keyword>
<reference evidence="9 10" key="1">
    <citation type="submission" date="2019-12" db="EMBL/GenBank/DDBJ databases">
        <authorList>
            <person name="Li J."/>
            <person name="Shi Y."/>
            <person name="Xu G."/>
            <person name="Xiao D."/>
            <person name="Ran X."/>
        </authorList>
    </citation>
    <scope>NUCLEOTIDE SEQUENCE [LARGE SCALE GENOMIC DNA]</scope>
    <source>
        <strain evidence="9 10">JCM 15915</strain>
    </source>
</reference>
<dbReference type="EC" id="1.5.1.3" evidence="3"/>
<accession>A0A7K1LF74</accession>
<evidence type="ECO:0000259" key="8">
    <source>
        <dbReference type="PROSITE" id="PS51330"/>
    </source>
</evidence>
<sequence length="206" mass="21871">MTSVPAGTEPPRLSAIWAQARGGVIGLGGAMPWSVPADLAFFKSTTSGCPVIMGRSTWESFPERFRPLPGRTNIVLTGSIPTAADTVDGHAHHDGAIWTDSIAKALSVANEAPRSGNDLWIIGGSRVYEQALGLADLPGVIDGRLTRAVVTELDVTVPGDRCAPELDSEWAMTELGSGVEERGRLADADGVLHPAHIAYRFLEFTR</sequence>
<dbReference type="Pfam" id="PF00186">
    <property type="entry name" value="DHFR_1"/>
    <property type="match status" value="1"/>
</dbReference>
<comment type="similarity">
    <text evidence="2 7">Belongs to the dihydrofolate reductase family.</text>
</comment>
<dbReference type="CDD" id="cd00209">
    <property type="entry name" value="DHFR"/>
    <property type="match status" value="1"/>
</dbReference>
<dbReference type="InterPro" id="IPR001796">
    <property type="entry name" value="DHFR_dom"/>
</dbReference>
<dbReference type="Gene3D" id="3.40.430.10">
    <property type="entry name" value="Dihydrofolate Reductase, subunit A"/>
    <property type="match status" value="1"/>
</dbReference>
<evidence type="ECO:0000256" key="7">
    <source>
        <dbReference type="RuleBase" id="RU004474"/>
    </source>
</evidence>
<evidence type="ECO:0000256" key="5">
    <source>
        <dbReference type="ARBA" id="ARBA00022857"/>
    </source>
</evidence>